<keyword evidence="3" id="KW-1185">Reference proteome</keyword>
<feature type="compositionally biased region" description="Basic and acidic residues" evidence="1">
    <location>
        <begin position="396"/>
        <end position="411"/>
    </location>
</feature>
<dbReference type="EMBL" id="CAJVQB010011761">
    <property type="protein sequence ID" value="CAG8750222.1"/>
    <property type="molecule type" value="Genomic_DNA"/>
</dbReference>
<proteinExistence type="predicted"/>
<name>A0ABN7VAH0_GIGMA</name>
<gene>
    <name evidence="2" type="ORF">GMARGA_LOCUS16301</name>
</gene>
<sequence>MSNIGHWDIDPIKIALRTMGESRNEHYGYFEQKPSKWDIIEFLEQCDLEPYGKKVDRYIRCLRCIACGEQKKRKEKAEELLKRYSKAIRIFRGRQATKSVLEHRRPMLGNKPDQQRVKDWEKTRKSSKISDGSSIHIHNIHNSTLSGNSLTVAGNTSTTKRKREGLRERKVVSYAESSTDTDTSFDSNCEKSRSVKRQSNRFDIKESTTYNDEVESDYDFSNFELAYRALDPSKMWVLNSSGRVVEKVIYDHARELEYDSYLHSFIINDADMEAKKLFNKNEWNEIFSSNPKQVPKIDEKIVNLLKKYNVDNLPTLQKVIFEPLFSDNAPYSTDLDYINLAYRSMYSLWRGEDDFTSASKLEGWFEMNIWAHLVDPAFREMETDLVRGEGMCLSSSDRKNTDRSENDRKKFGKKGDGIFRLRNKRLEFGAIEAGRNWEGTKGTKLLTDSLKMSKMLKDMINVLATECNMKEDVLRKLQIAGILQGANMMQVITVDLPMGYVTRIHRRKFYEVPGRLNKYQPLGFIIMEVLFVKSVIKQTLNLINESKVNFEHFLNNYYENDGSQTPPQNIVSLTSSTHITPEKK</sequence>
<protein>
    <submittedName>
        <fullName evidence="2">18849_t:CDS:1</fullName>
    </submittedName>
</protein>
<feature type="region of interest" description="Disordered" evidence="1">
    <location>
        <begin position="146"/>
        <end position="188"/>
    </location>
</feature>
<evidence type="ECO:0000313" key="2">
    <source>
        <dbReference type="EMBL" id="CAG8750222.1"/>
    </source>
</evidence>
<dbReference type="Proteomes" id="UP000789901">
    <property type="component" value="Unassembled WGS sequence"/>
</dbReference>
<feature type="region of interest" description="Disordered" evidence="1">
    <location>
        <begin position="392"/>
        <end position="411"/>
    </location>
</feature>
<reference evidence="2 3" key="1">
    <citation type="submission" date="2021-06" db="EMBL/GenBank/DDBJ databases">
        <authorList>
            <person name="Kallberg Y."/>
            <person name="Tangrot J."/>
            <person name="Rosling A."/>
        </authorList>
    </citation>
    <scope>NUCLEOTIDE SEQUENCE [LARGE SCALE GENOMIC DNA]</scope>
    <source>
        <strain evidence="2 3">120-4 pot B 10/14</strain>
    </source>
</reference>
<evidence type="ECO:0000256" key="1">
    <source>
        <dbReference type="SAM" id="MobiDB-lite"/>
    </source>
</evidence>
<feature type="compositionally biased region" description="Low complexity" evidence="1">
    <location>
        <begin position="177"/>
        <end position="187"/>
    </location>
</feature>
<feature type="region of interest" description="Disordered" evidence="1">
    <location>
        <begin position="108"/>
        <end position="134"/>
    </location>
</feature>
<feature type="compositionally biased region" description="Polar residues" evidence="1">
    <location>
        <begin position="146"/>
        <end position="158"/>
    </location>
</feature>
<evidence type="ECO:0000313" key="3">
    <source>
        <dbReference type="Proteomes" id="UP000789901"/>
    </source>
</evidence>
<feature type="compositionally biased region" description="Basic and acidic residues" evidence="1">
    <location>
        <begin position="113"/>
        <end position="124"/>
    </location>
</feature>
<organism evidence="2 3">
    <name type="scientific">Gigaspora margarita</name>
    <dbReference type="NCBI Taxonomy" id="4874"/>
    <lineage>
        <taxon>Eukaryota</taxon>
        <taxon>Fungi</taxon>
        <taxon>Fungi incertae sedis</taxon>
        <taxon>Mucoromycota</taxon>
        <taxon>Glomeromycotina</taxon>
        <taxon>Glomeromycetes</taxon>
        <taxon>Diversisporales</taxon>
        <taxon>Gigasporaceae</taxon>
        <taxon>Gigaspora</taxon>
    </lineage>
</organism>
<comment type="caution">
    <text evidence="2">The sequence shown here is derived from an EMBL/GenBank/DDBJ whole genome shotgun (WGS) entry which is preliminary data.</text>
</comment>
<accession>A0ABN7VAH0</accession>